<name>A0A660CHM3_9PSEU</name>
<evidence type="ECO:0000313" key="2">
    <source>
        <dbReference type="Proteomes" id="UP000317303"/>
    </source>
</evidence>
<sequence>MADSKPALVLHLVSGGEPLVFPLHADVVDDVTKQLNLYLDHGSVQSIRDPDDRILQINFAHVAAAYVDDLQRSGKVFGLR</sequence>
<organism evidence="1 2">
    <name type="scientific">Prauserella rugosa</name>
    <dbReference type="NCBI Taxonomy" id="43354"/>
    <lineage>
        <taxon>Bacteria</taxon>
        <taxon>Bacillati</taxon>
        <taxon>Actinomycetota</taxon>
        <taxon>Actinomycetes</taxon>
        <taxon>Pseudonocardiales</taxon>
        <taxon>Pseudonocardiaceae</taxon>
        <taxon>Prauserella</taxon>
    </lineage>
</organism>
<accession>A0A660CHM3</accession>
<dbReference type="OrthoDB" id="3697269at2"/>
<dbReference type="Proteomes" id="UP000317303">
    <property type="component" value="Unassembled WGS sequence"/>
</dbReference>
<gene>
    <name evidence="1" type="ORF">JD82_03784</name>
</gene>
<dbReference type="EMBL" id="VLJV01000001">
    <property type="protein sequence ID" value="TWH21914.1"/>
    <property type="molecule type" value="Genomic_DNA"/>
</dbReference>
<comment type="caution">
    <text evidence="1">The sequence shown here is derived from an EMBL/GenBank/DDBJ whole genome shotgun (WGS) entry which is preliminary data.</text>
</comment>
<evidence type="ECO:0000313" key="1">
    <source>
        <dbReference type="EMBL" id="TWH21914.1"/>
    </source>
</evidence>
<dbReference type="AlphaFoldDB" id="A0A660CHM3"/>
<keyword evidence="2" id="KW-1185">Reference proteome</keyword>
<reference evidence="1 2" key="1">
    <citation type="submission" date="2019-07" db="EMBL/GenBank/DDBJ databases">
        <title>R&amp;d 2014.</title>
        <authorList>
            <person name="Klenk H.-P."/>
        </authorList>
    </citation>
    <scope>NUCLEOTIDE SEQUENCE [LARGE SCALE GENOMIC DNA]</scope>
    <source>
        <strain evidence="1 2">DSM 43194</strain>
    </source>
</reference>
<protein>
    <submittedName>
        <fullName evidence="1">Uncharacterized protein</fullName>
    </submittedName>
</protein>
<proteinExistence type="predicted"/>
<dbReference type="RefSeq" id="WP_030529998.1">
    <property type="nucleotide sequence ID" value="NZ_JOIJ01000001.1"/>
</dbReference>